<protein>
    <submittedName>
        <fullName evidence="2">Uncharacterized protein</fullName>
    </submittedName>
</protein>
<dbReference type="RefSeq" id="WP_188567008.1">
    <property type="nucleotide sequence ID" value="NZ_BMED01000003.1"/>
</dbReference>
<dbReference type="Proteomes" id="UP000637423">
    <property type="component" value="Unassembled WGS sequence"/>
</dbReference>
<organism evidence="2 3">
    <name type="scientific">Undibacterium terreum</name>
    <dbReference type="NCBI Taxonomy" id="1224302"/>
    <lineage>
        <taxon>Bacteria</taxon>
        <taxon>Pseudomonadati</taxon>
        <taxon>Pseudomonadota</taxon>
        <taxon>Betaproteobacteria</taxon>
        <taxon>Burkholderiales</taxon>
        <taxon>Oxalobacteraceae</taxon>
        <taxon>Undibacterium</taxon>
    </lineage>
</organism>
<reference evidence="2" key="2">
    <citation type="submission" date="2020-09" db="EMBL/GenBank/DDBJ databases">
        <authorList>
            <person name="Sun Q."/>
            <person name="Zhou Y."/>
        </authorList>
    </citation>
    <scope>NUCLEOTIDE SEQUENCE</scope>
    <source>
        <strain evidence="2">CGMCC 1.10998</strain>
    </source>
</reference>
<dbReference type="AlphaFoldDB" id="A0A916UP66"/>
<proteinExistence type="predicted"/>
<keyword evidence="1" id="KW-0732">Signal</keyword>
<sequence length="99" mass="11617">MKFDRRIFLAASIFLALNAGAQTRTTPEVCYKRCTAIRFDDPEAINDRFRAKLVKIQAKKKEETDPEKIKELEEAEKNEIERLKESLERTCDKMCSFKE</sequence>
<accession>A0A916UP66</accession>
<evidence type="ECO:0000256" key="1">
    <source>
        <dbReference type="SAM" id="SignalP"/>
    </source>
</evidence>
<feature type="chain" id="PRO_5037173030" evidence="1">
    <location>
        <begin position="22"/>
        <end position="99"/>
    </location>
</feature>
<reference evidence="2" key="1">
    <citation type="journal article" date="2014" name="Int. J. Syst. Evol. Microbiol.">
        <title>Complete genome sequence of Corynebacterium casei LMG S-19264T (=DSM 44701T), isolated from a smear-ripened cheese.</title>
        <authorList>
            <consortium name="US DOE Joint Genome Institute (JGI-PGF)"/>
            <person name="Walter F."/>
            <person name="Albersmeier A."/>
            <person name="Kalinowski J."/>
            <person name="Ruckert C."/>
        </authorList>
    </citation>
    <scope>NUCLEOTIDE SEQUENCE</scope>
    <source>
        <strain evidence="2">CGMCC 1.10998</strain>
    </source>
</reference>
<gene>
    <name evidence="2" type="ORF">GCM10011396_30990</name>
</gene>
<evidence type="ECO:0000313" key="2">
    <source>
        <dbReference type="EMBL" id="GGC81561.1"/>
    </source>
</evidence>
<dbReference type="EMBL" id="BMED01000003">
    <property type="protein sequence ID" value="GGC81561.1"/>
    <property type="molecule type" value="Genomic_DNA"/>
</dbReference>
<feature type="signal peptide" evidence="1">
    <location>
        <begin position="1"/>
        <end position="21"/>
    </location>
</feature>
<evidence type="ECO:0000313" key="3">
    <source>
        <dbReference type="Proteomes" id="UP000637423"/>
    </source>
</evidence>
<comment type="caution">
    <text evidence="2">The sequence shown here is derived from an EMBL/GenBank/DDBJ whole genome shotgun (WGS) entry which is preliminary data.</text>
</comment>
<keyword evidence="3" id="KW-1185">Reference proteome</keyword>
<name>A0A916UP66_9BURK</name>